<dbReference type="RefSeq" id="WP_056939339.1">
    <property type="nucleotide sequence ID" value="NZ_JAOTHC010000002.1"/>
</dbReference>
<proteinExistence type="predicted"/>
<sequence length="147" mass="16283">MWLEIHSKGTGTTSNHIIVWQNNSGNGSETQVQQQAVIRYYYDDLKQFLNVDSNFNNQAISVNDPAGNWINFGDEAATTFDNYQSENADSADTILDSDGNPASFAVTGIFLNSIISITTQTELTLTHNTSSSTLHIKSKQLNHNQPR</sequence>
<accession>A0AAW6B7Q9</accession>
<evidence type="ECO:0000313" key="1">
    <source>
        <dbReference type="EMBL" id="MDB6245804.1"/>
    </source>
</evidence>
<dbReference type="AlphaFoldDB" id="A0AAW6B7Q9"/>
<protein>
    <submittedName>
        <fullName evidence="1">Uncharacterized protein</fullName>
    </submittedName>
</protein>
<dbReference type="EMBL" id="JAOTHD010000001">
    <property type="protein sequence ID" value="MDB6245804.1"/>
    <property type="molecule type" value="Genomic_DNA"/>
</dbReference>
<dbReference type="Proteomes" id="UP001141961">
    <property type="component" value="Unassembled WGS sequence"/>
</dbReference>
<reference evidence="1" key="2">
    <citation type="submission" date="2022-10" db="EMBL/GenBank/DDBJ databases">
        <authorList>
            <person name="Kostovova I."/>
            <person name="Moravkova M."/>
            <person name="Pechar R."/>
        </authorList>
    </citation>
    <scope>NUCLEOTIDE SEQUENCE</scope>
    <source>
        <strain evidence="1">M597B</strain>
    </source>
</reference>
<evidence type="ECO:0000313" key="2">
    <source>
        <dbReference type="Proteomes" id="UP001141961"/>
    </source>
</evidence>
<reference evidence="1" key="1">
    <citation type="journal article" date="2022" name="Microorganisms">
        <title>Antibiotic Susceptibility, Resistance Gene Determinants and Corresponding Genomic Regions in Lactobacillus amylovorus Isolates Derived from Wild Boars and Domestic Pigs.</title>
        <authorList>
            <person name="Moravkova M."/>
            <person name="Kostovova I."/>
            <person name="Kavanova K."/>
            <person name="Pechar R."/>
            <person name="Stanek S."/>
            <person name="Brychta A."/>
            <person name="Zeman M."/>
            <person name="Kubasova T."/>
        </authorList>
    </citation>
    <scope>NUCLEOTIDE SEQUENCE</scope>
    <source>
        <strain evidence="1">M597B</strain>
    </source>
</reference>
<gene>
    <name evidence="1" type="ORF">ODV14_00225</name>
</gene>
<name>A0AAW6B7Q9_LACAM</name>
<organism evidence="1 2">
    <name type="scientific">Lactobacillus amylovorus</name>
    <dbReference type="NCBI Taxonomy" id="1604"/>
    <lineage>
        <taxon>Bacteria</taxon>
        <taxon>Bacillati</taxon>
        <taxon>Bacillota</taxon>
        <taxon>Bacilli</taxon>
        <taxon>Lactobacillales</taxon>
        <taxon>Lactobacillaceae</taxon>
        <taxon>Lactobacillus</taxon>
    </lineage>
</organism>
<comment type="caution">
    <text evidence="1">The sequence shown here is derived from an EMBL/GenBank/DDBJ whole genome shotgun (WGS) entry which is preliminary data.</text>
</comment>